<dbReference type="Gene3D" id="1.20.5.4130">
    <property type="match status" value="1"/>
</dbReference>
<evidence type="ECO:0000256" key="5">
    <source>
        <dbReference type="ARBA" id="ARBA00022821"/>
    </source>
</evidence>
<dbReference type="Pfam" id="PF18052">
    <property type="entry name" value="Rx_N"/>
    <property type="match status" value="1"/>
</dbReference>
<evidence type="ECO:0000256" key="3">
    <source>
        <dbReference type="ARBA" id="ARBA00022737"/>
    </source>
</evidence>
<proteinExistence type="inferred from homology"/>
<dbReference type="eggNOG" id="KOG4658">
    <property type="taxonomic scope" value="Eukaryota"/>
</dbReference>
<dbReference type="InterPro" id="IPR041118">
    <property type="entry name" value="Rx_N"/>
</dbReference>
<reference evidence="9" key="2">
    <citation type="submission" date="2018-05" db="EMBL/GenBank/DDBJ databases">
        <title>OmerRS3 (Oryza meridionalis Reference Sequence Version 3).</title>
        <authorList>
            <person name="Zhang J."/>
            <person name="Kudrna D."/>
            <person name="Lee S."/>
            <person name="Talag J."/>
            <person name="Welchert J."/>
            <person name="Wing R.A."/>
        </authorList>
    </citation>
    <scope>NUCLEOTIDE SEQUENCE [LARGE SCALE GENOMIC DNA]</scope>
    <source>
        <strain evidence="9">cv. OR44</strain>
    </source>
</reference>
<dbReference type="EnsemblPlants" id="OMERI06G03300.1">
    <property type="protein sequence ID" value="OMERI06G03300.1"/>
    <property type="gene ID" value="OMERI06G03300"/>
</dbReference>
<dbReference type="CDD" id="cd14798">
    <property type="entry name" value="RX-CC_like"/>
    <property type="match status" value="1"/>
</dbReference>
<evidence type="ECO:0000256" key="2">
    <source>
        <dbReference type="ARBA" id="ARBA00022614"/>
    </source>
</evidence>
<evidence type="ECO:0000259" key="8">
    <source>
        <dbReference type="Pfam" id="PF18052"/>
    </source>
</evidence>
<comment type="similarity">
    <text evidence="1">Belongs to the disease resistance NB-LRR family.</text>
</comment>
<reference evidence="9" key="1">
    <citation type="submission" date="2015-04" db="UniProtKB">
        <authorList>
            <consortium name="EnsemblPlants"/>
        </authorList>
    </citation>
    <scope>IDENTIFICATION</scope>
</reference>
<evidence type="ECO:0000313" key="9">
    <source>
        <dbReference type="EnsemblPlants" id="OMERI06G03300.1"/>
    </source>
</evidence>
<evidence type="ECO:0000256" key="6">
    <source>
        <dbReference type="SAM" id="MobiDB-lite"/>
    </source>
</evidence>
<dbReference type="InterPro" id="IPR002182">
    <property type="entry name" value="NB-ARC"/>
</dbReference>
<keyword evidence="5" id="KW-0611">Plant defense</keyword>
<evidence type="ECO:0000256" key="1">
    <source>
        <dbReference type="ARBA" id="ARBA00008894"/>
    </source>
</evidence>
<feature type="region of interest" description="Disordered" evidence="6">
    <location>
        <begin position="383"/>
        <end position="428"/>
    </location>
</feature>
<evidence type="ECO:0000259" key="7">
    <source>
        <dbReference type="Pfam" id="PF00931"/>
    </source>
</evidence>
<protein>
    <recommendedName>
        <fullName evidence="11">Rx N-terminal domain-containing protein</fullName>
    </recommendedName>
</protein>
<dbReference type="HOGENOM" id="CLU_641553_0_0_1"/>
<dbReference type="SUPFAM" id="SSF52047">
    <property type="entry name" value="RNI-like"/>
    <property type="match status" value="1"/>
</dbReference>
<evidence type="ECO:0008006" key="11">
    <source>
        <dbReference type="Google" id="ProtNLM"/>
    </source>
</evidence>
<dbReference type="Pfam" id="PF00931">
    <property type="entry name" value="NB-ARC"/>
    <property type="match status" value="1"/>
</dbReference>
<feature type="domain" description="NB-ARC" evidence="7">
    <location>
        <begin position="154"/>
        <end position="250"/>
    </location>
</feature>
<dbReference type="GO" id="GO:0006952">
    <property type="term" value="P:defense response"/>
    <property type="evidence" value="ECO:0007669"/>
    <property type="project" value="UniProtKB-KW"/>
</dbReference>
<dbReference type="InterPro" id="IPR027417">
    <property type="entry name" value="P-loop_NTPase"/>
</dbReference>
<accession>A0A0E0DWS6</accession>
<keyword evidence="10" id="KW-1185">Reference proteome</keyword>
<dbReference type="Gramene" id="OMERI06G03300.1">
    <property type="protein sequence ID" value="OMERI06G03300.1"/>
    <property type="gene ID" value="OMERI06G03300"/>
</dbReference>
<dbReference type="AlphaFoldDB" id="A0A0E0DWS6"/>
<dbReference type="Proteomes" id="UP000008021">
    <property type="component" value="Chromosome 6"/>
</dbReference>
<dbReference type="PANTHER" id="PTHR19338:SF32">
    <property type="entry name" value="OS06G0287500 PROTEIN"/>
    <property type="match status" value="1"/>
</dbReference>
<dbReference type="STRING" id="40149.A0A0E0DWS6"/>
<keyword evidence="3" id="KW-0677">Repeat</keyword>
<sequence>MQAFLRAAEVTTEKDELVKVWAEQVRDLAYDIEDCLEEFAVHVKHQSLSQQLMKLRHRHRIALQIRSLKLRVQEVSNRNTRYNLINLKLRVQEVSNRNTRYNLIKSVPSSRGMDDSSSNMEMTRYQGAHYVDEAELVGFDGPKKEILKMILGSENTEDQTIWIVGAGGLGKTTLAKKVYESSNITSMFPCRAWITVSQSFDAMDLLKDMIKQLLGKRSMDNLLKKYKEVKIKENNLTDHLKEQLRNKRELTHLVKIELGGSELKEGKTVEILGELPNLMVLRLLWDAYVGVKLFRADAFAKLRKLDITYLDNLRHMRFEERTSPRMETIDISFCRLESGIIGIKHLQKLKEISLGPCGRVARLGQLQGEVEASPNRPVLRLYDAPSEHDLGDTQGSATQAEANEPIPKNVGESSQSKQGDDDDQSCMG</sequence>
<dbReference type="PANTHER" id="PTHR19338">
    <property type="entry name" value="TRANSLOCASE OF INNER MITOCHONDRIAL MEMBRANE 13 HOMOLOG"/>
    <property type="match status" value="1"/>
</dbReference>
<organism evidence="9">
    <name type="scientific">Oryza meridionalis</name>
    <dbReference type="NCBI Taxonomy" id="40149"/>
    <lineage>
        <taxon>Eukaryota</taxon>
        <taxon>Viridiplantae</taxon>
        <taxon>Streptophyta</taxon>
        <taxon>Embryophyta</taxon>
        <taxon>Tracheophyta</taxon>
        <taxon>Spermatophyta</taxon>
        <taxon>Magnoliopsida</taxon>
        <taxon>Liliopsida</taxon>
        <taxon>Poales</taxon>
        <taxon>Poaceae</taxon>
        <taxon>BOP clade</taxon>
        <taxon>Oryzoideae</taxon>
        <taxon>Oryzeae</taxon>
        <taxon>Oryzinae</taxon>
        <taxon>Oryza</taxon>
    </lineage>
</organism>
<feature type="domain" description="Disease resistance N-terminal" evidence="8">
    <location>
        <begin position="1"/>
        <end position="55"/>
    </location>
</feature>
<evidence type="ECO:0000256" key="4">
    <source>
        <dbReference type="ARBA" id="ARBA00022741"/>
    </source>
</evidence>
<dbReference type="InterPro" id="IPR038005">
    <property type="entry name" value="RX-like_CC"/>
</dbReference>
<evidence type="ECO:0000313" key="10">
    <source>
        <dbReference type="Proteomes" id="UP000008021"/>
    </source>
</evidence>
<name>A0A0E0DWS6_9ORYZ</name>
<dbReference type="SUPFAM" id="SSF52540">
    <property type="entry name" value="P-loop containing nucleoside triphosphate hydrolases"/>
    <property type="match status" value="1"/>
</dbReference>
<dbReference type="Gene3D" id="3.40.50.300">
    <property type="entry name" value="P-loop containing nucleotide triphosphate hydrolases"/>
    <property type="match status" value="1"/>
</dbReference>
<keyword evidence="2" id="KW-0433">Leucine-rich repeat</keyword>
<keyword evidence="4" id="KW-0547">Nucleotide-binding</keyword>
<dbReference type="GO" id="GO:0043531">
    <property type="term" value="F:ADP binding"/>
    <property type="evidence" value="ECO:0007669"/>
    <property type="project" value="InterPro"/>
</dbReference>